<reference evidence="1 2" key="1">
    <citation type="submission" date="2017-11" db="EMBL/GenBank/DDBJ databases">
        <authorList>
            <person name="Han C.G."/>
        </authorList>
    </citation>
    <scope>NUCLEOTIDE SEQUENCE [LARGE SCALE GENOMIC DNA]</scope>
    <source>
        <strain evidence="1 2">A11</strain>
    </source>
</reference>
<evidence type="ECO:0000313" key="1">
    <source>
        <dbReference type="EMBL" id="PLL37261.1"/>
    </source>
</evidence>
<protein>
    <submittedName>
        <fullName evidence="1">tRNA-(Guanine-N1)-methyltransferase</fullName>
    </submittedName>
</protein>
<keyword evidence="1" id="KW-0808">Transferase</keyword>
<sequence>METVMNEIKSEVYSWAAETSQEHVAIEICKAWFVSGECSEYIKLYPMDDAYGQADWRAINNNRQKLFRWFDGQSARAVARTRLLRNAILTALPAERRARVSGDKTTYLLIILTKEVSRIITAALLQERDMSQQINSLRKVLDSLESSISGVDKTRARASTKRAETRQLP</sequence>
<accession>A0A2J4R1S8</accession>
<dbReference type="AlphaFoldDB" id="A0A2J4R1S8"/>
<gene>
    <name evidence="1" type="ORF">CWN50_17520</name>
</gene>
<dbReference type="InterPro" id="IPR037042">
    <property type="entry name" value="YdaT-like_sf"/>
</dbReference>
<organism evidence="1 2">
    <name type="scientific">Klebsiella michiganensis</name>
    <dbReference type="NCBI Taxonomy" id="1134687"/>
    <lineage>
        <taxon>Bacteria</taxon>
        <taxon>Pseudomonadati</taxon>
        <taxon>Pseudomonadota</taxon>
        <taxon>Gammaproteobacteria</taxon>
        <taxon>Enterobacterales</taxon>
        <taxon>Enterobacteriaceae</taxon>
        <taxon>Klebsiella/Raoultella group</taxon>
        <taxon>Klebsiella</taxon>
    </lineage>
</organism>
<comment type="caution">
    <text evidence="1">The sequence shown here is derived from an EMBL/GenBank/DDBJ whole genome shotgun (WGS) entry which is preliminary data.</text>
</comment>
<dbReference type="Gene3D" id="1.10.3600.10">
    <property type="entry name" value="Putative bacterial toxin ydaT"/>
    <property type="match status" value="1"/>
</dbReference>
<keyword evidence="1" id="KW-0489">Methyltransferase</keyword>
<evidence type="ECO:0000313" key="2">
    <source>
        <dbReference type="Proteomes" id="UP000234505"/>
    </source>
</evidence>
<dbReference type="InterPro" id="IPR009364">
    <property type="entry name" value="YdaT-like"/>
</dbReference>
<dbReference type="EMBL" id="PIDS01000605">
    <property type="protein sequence ID" value="PLL37261.1"/>
    <property type="molecule type" value="Genomic_DNA"/>
</dbReference>
<proteinExistence type="predicted"/>
<reference evidence="1 2" key="2">
    <citation type="submission" date="2018-01" db="EMBL/GenBank/DDBJ databases">
        <title>Genomic study of Klebsiella pneumoniae.</title>
        <authorList>
            <person name="Yang Y."/>
            <person name="Bicalho R."/>
        </authorList>
    </citation>
    <scope>NUCLEOTIDE SEQUENCE [LARGE SCALE GENOMIC DNA]</scope>
    <source>
        <strain evidence="1 2">A11</strain>
    </source>
</reference>
<dbReference type="GO" id="GO:0008168">
    <property type="term" value="F:methyltransferase activity"/>
    <property type="evidence" value="ECO:0007669"/>
    <property type="project" value="UniProtKB-KW"/>
</dbReference>
<dbReference type="Proteomes" id="UP000234505">
    <property type="component" value="Unassembled WGS sequence"/>
</dbReference>
<dbReference type="GO" id="GO:0032259">
    <property type="term" value="P:methylation"/>
    <property type="evidence" value="ECO:0007669"/>
    <property type="project" value="UniProtKB-KW"/>
</dbReference>
<dbReference type="Pfam" id="PF06254">
    <property type="entry name" value="YdaT_toxin"/>
    <property type="match status" value="1"/>
</dbReference>
<name>A0A2J4R1S8_9ENTR</name>